<dbReference type="RefSeq" id="WP_147040526.1">
    <property type="nucleotide sequence ID" value="NZ_BJYZ01000014.1"/>
</dbReference>
<dbReference type="InterPro" id="IPR000700">
    <property type="entry name" value="PAS-assoc_C"/>
</dbReference>
<dbReference type="SMART" id="SM00911">
    <property type="entry name" value="HWE_HK"/>
    <property type="match status" value="1"/>
</dbReference>
<keyword evidence="15" id="KW-0902">Two-component regulatory system</keyword>
<keyword evidence="12" id="KW-0418">Kinase</keyword>
<dbReference type="Gene3D" id="3.30.565.10">
    <property type="entry name" value="Histidine kinase-like ATPase, C-terminal domain"/>
    <property type="match status" value="1"/>
</dbReference>
<dbReference type="GO" id="GO:0000160">
    <property type="term" value="P:phosphorelay signal transduction system"/>
    <property type="evidence" value="ECO:0007669"/>
    <property type="project" value="UniProtKB-KW"/>
</dbReference>
<feature type="domain" description="PAS" evidence="23">
    <location>
        <begin position="480"/>
        <end position="523"/>
    </location>
</feature>
<evidence type="ECO:0000259" key="24">
    <source>
        <dbReference type="PROSITE" id="PS50113"/>
    </source>
</evidence>
<dbReference type="SMART" id="SM00091">
    <property type="entry name" value="PAS"/>
    <property type="match status" value="2"/>
</dbReference>
<comment type="subcellular location">
    <subcellularLocation>
        <location evidence="2">Membrane</location>
    </subcellularLocation>
</comment>
<evidence type="ECO:0000256" key="4">
    <source>
        <dbReference type="ARBA" id="ARBA00022543"/>
    </source>
</evidence>
<dbReference type="Pfam" id="PF13188">
    <property type="entry name" value="PAS_8"/>
    <property type="match status" value="1"/>
</dbReference>
<evidence type="ECO:0000256" key="8">
    <source>
        <dbReference type="ARBA" id="ARBA00022643"/>
    </source>
</evidence>
<dbReference type="EMBL" id="BJYZ01000014">
    <property type="protein sequence ID" value="GEO39153.1"/>
    <property type="molecule type" value="Genomic_DNA"/>
</dbReference>
<keyword evidence="17" id="KW-0675">Receptor</keyword>
<dbReference type="PROSITE" id="PS50885">
    <property type="entry name" value="HAMP"/>
    <property type="match status" value="1"/>
</dbReference>
<gene>
    <name evidence="26" type="ORF">SAE02_33010</name>
</gene>
<dbReference type="GO" id="GO:0005524">
    <property type="term" value="F:ATP binding"/>
    <property type="evidence" value="ECO:0007669"/>
    <property type="project" value="UniProtKB-KW"/>
</dbReference>
<dbReference type="FunFam" id="3.30.450.20:FF:000060">
    <property type="entry name" value="Sensor protein FixL"/>
    <property type="match status" value="1"/>
</dbReference>
<evidence type="ECO:0000256" key="6">
    <source>
        <dbReference type="ARBA" id="ARBA00022606"/>
    </source>
</evidence>
<evidence type="ECO:0000259" key="22">
    <source>
        <dbReference type="PROSITE" id="PS50110"/>
    </source>
</evidence>
<dbReference type="SUPFAM" id="SSF55785">
    <property type="entry name" value="PYP-like sensor domain (PAS domain)"/>
    <property type="match status" value="2"/>
</dbReference>
<accession>A0A512DRP1</accession>
<dbReference type="AlphaFoldDB" id="A0A512DRP1"/>
<keyword evidence="27" id="KW-1185">Reference proteome</keyword>
<evidence type="ECO:0000256" key="15">
    <source>
        <dbReference type="ARBA" id="ARBA00023012"/>
    </source>
</evidence>
<dbReference type="InterPro" id="IPR011006">
    <property type="entry name" value="CheY-like_superfamily"/>
</dbReference>
<dbReference type="InterPro" id="IPR001789">
    <property type="entry name" value="Sig_transdc_resp-reg_receiver"/>
</dbReference>
<dbReference type="PANTHER" id="PTHR41523:SF8">
    <property type="entry name" value="ETHYLENE RESPONSE SENSOR PROTEIN"/>
    <property type="match status" value="1"/>
</dbReference>
<keyword evidence="13" id="KW-0067">ATP-binding</keyword>
<comment type="function">
    <text evidence="18">Putative oxygen sensor; modulates the activity of FixJ, a transcriptional activator of nitrogen fixation fixK gene. FixL probably acts as a kinase that phosphorylates FixJ.</text>
</comment>
<evidence type="ECO:0000256" key="21">
    <source>
        <dbReference type="SAM" id="MobiDB-lite"/>
    </source>
</evidence>
<evidence type="ECO:0000256" key="11">
    <source>
        <dbReference type="ARBA" id="ARBA00022741"/>
    </source>
</evidence>
<dbReference type="SMART" id="SM00086">
    <property type="entry name" value="PAC"/>
    <property type="match status" value="2"/>
</dbReference>
<dbReference type="InterPro" id="IPR000014">
    <property type="entry name" value="PAS"/>
</dbReference>
<feature type="modified residue" description="4-aspartylphosphate" evidence="20">
    <location>
        <position position="879"/>
    </location>
</feature>
<dbReference type="SUPFAM" id="SSF52172">
    <property type="entry name" value="CheY-like"/>
    <property type="match status" value="1"/>
</dbReference>
<evidence type="ECO:0000256" key="19">
    <source>
        <dbReference type="ARBA" id="ARBA00070616"/>
    </source>
</evidence>
<dbReference type="InterPro" id="IPR029151">
    <property type="entry name" value="Sensor-like_sf"/>
</dbReference>
<dbReference type="OrthoDB" id="5287260at2"/>
<evidence type="ECO:0000259" key="23">
    <source>
        <dbReference type="PROSITE" id="PS50112"/>
    </source>
</evidence>
<dbReference type="CDD" id="cd06225">
    <property type="entry name" value="HAMP"/>
    <property type="match status" value="1"/>
</dbReference>
<keyword evidence="10" id="KW-0677">Repeat</keyword>
<dbReference type="CDD" id="cd12914">
    <property type="entry name" value="PDC1_DGC_like"/>
    <property type="match status" value="1"/>
</dbReference>
<dbReference type="InterPro" id="IPR036890">
    <property type="entry name" value="HATPase_C_sf"/>
</dbReference>
<dbReference type="SMART" id="SM00448">
    <property type="entry name" value="REC"/>
    <property type="match status" value="1"/>
</dbReference>
<dbReference type="GO" id="GO:0006355">
    <property type="term" value="P:regulation of DNA-templated transcription"/>
    <property type="evidence" value="ECO:0007669"/>
    <property type="project" value="InterPro"/>
</dbReference>
<evidence type="ECO:0000256" key="7">
    <source>
        <dbReference type="ARBA" id="ARBA00022630"/>
    </source>
</evidence>
<name>A0A512DRP1_9PROT</name>
<feature type="domain" description="PAS" evidence="23">
    <location>
        <begin position="351"/>
        <end position="421"/>
    </location>
</feature>
<dbReference type="Proteomes" id="UP000321523">
    <property type="component" value="Unassembled WGS sequence"/>
</dbReference>
<dbReference type="Gene3D" id="3.40.50.2300">
    <property type="match status" value="1"/>
</dbReference>
<evidence type="ECO:0000256" key="18">
    <source>
        <dbReference type="ARBA" id="ARBA00059827"/>
    </source>
</evidence>
<dbReference type="SMART" id="SM00304">
    <property type="entry name" value="HAMP"/>
    <property type="match status" value="1"/>
</dbReference>
<dbReference type="CDD" id="cd00130">
    <property type="entry name" value="PAS"/>
    <property type="match status" value="2"/>
</dbReference>
<organism evidence="26 27">
    <name type="scientific">Skermanella aerolata</name>
    <dbReference type="NCBI Taxonomy" id="393310"/>
    <lineage>
        <taxon>Bacteria</taxon>
        <taxon>Pseudomonadati</taxon>
        <taxon>Pseudomonadota</taxon>
        <taxon>Alphaproteobacteria</taxon>
        <taxon>Rhodospirillales</taxon>
        <taxon>Azospirillaceae</taxon>
        <taxon>Skermanella</taxon>
    </lineage>
</organism>
<keyword evidence="9" id="KW-0808">Transferase</keyword>
<dbReference type="GO" id="GO:0004673">
    <property type="term" value="F:protein histidine kinase activity"/>
    <property type="evidence" value="ECO:0007669"/>
    <property type="project" value="UniProtKB-EC"/>
</dbReference>
<reference evidence="26 27" key="1">
    <citation type="submission" date="2019-07" db="EMBL/GenBank/DDBJ databases">
        <title>Whole genome shotgun sequence of Skermanella aerolata NBRC 106429.</title>
        <authorList>
            <person name="Hosoyama A."/>
            <person name="Uohara A."/>
            <person name="Ohji S."/>
            <person name="Ichikawa N."/>
        </authorList>
    </citation>
    <scope>NUCLEOTIDE SEQUENCE [LARGE SCALE GENOMIC DNA]</scope>
    <source>
        <strain evidence="26 27">NBRC 106429</strain>
    </source>
</reference>
<dbReference type="Gene3D" id="3.30.450.20">
    <property type="entry name" value="PAS domain"/>
    <property type="match status" value="3"/>
</dbReference>
<evidence type="ECO:0000256" key="17">
    <source>
        <dbReference type="ARBA" id="ARBA00023170"/>
    </source>
</evidence>
<evidence type="ECO:0000259" key="25">
    <source>
        <dbReference type="PROSITE" id="PS50885"/>
    </source>
</evidence>
<dbReference type="SUPFAM" id="SSF103190">
    <property type="entry name" value="Sensory domain-like"/>
    <property type="match status" value="1"/>
</dbReference>
<feature type="domain" description="Response regulatory" evidence="22">
    <location>
        <begin position="829"/>
        <end position="940"/>
    </location>
</feature>
<feature type="domain" description="HAMP" evidence="25">
    <location>
        <begin position="298"/>
        <end position="346"/>
    </location>
</feature>
<keyword evidence="16" id="KW-0843">Virulence</keyword>
<evidence type="ECO:0000256" key="16">
    <source>
        <dbReference type="ARBA" id="ARBA00023026"/>
    </source>
</evidence>
<keyword evidence="5 20" id="KW-0597">Phosphoprotein</keyword>
<evidence type="ECO:0000313" key="26">
    <source>
        <dbReference type="EMBL" id="GEO39153.1"/>
    </source>
</evidence>
<dbReference type="InterPro" id="IPR001610">
    <property type="entry name" value="PAC"/>
</dbReference>
<dbReference type="Pfam" id="PF07536">
    <property type="entry name" value="HWE_HK"/>
    <property type="match status" value="1"/>
</dbReference>
<dbReference type="Pfam" id="PF00989">
    <property type="entry name" value="PAS"/>
    <property type="match status" value="1"/>
</dbReference>
<evidence type="ECO:0000256" key="10">
    <source>
        <dbReference type="ARBA" id="ARBA00022737"/>
    </source>
</evidence>
<dbReference type="Pfam" id="PF00672">
    <property type="entry name" value="HAMP"/>
    <property type="match status" value="1"/>
</dbReference>
<dbReference type="InterPro" id="IPR003660">
    <property type="entry name" value="HAMP_dom"/>
</dbReference>
<dbReference type="NCBIfam" id="TIGR00229">
    <property type="entry name" value="sensory_box"/>
    <property type="match status" value="2"/>
</dbReference>
<dbReference type="PROSITE" id="PS50113">
    <property type="entry name" value="PAC"/>
    <property type="match status" value="1"/>
</dbReference>
<feature type="region of interest" description="Disordered" evidence="21">
    <location>
        <begin position="808"/>
        <end position="827"/>
    </location>
</feature>
<evidence type="ECO:0000256" key="20">
    <source>
        <dbReference type="PROSITE-ProRule" id="PRU00169"/>
    </source>
</evidence>
<evidence type="ECO:0000256" key="12">
    <source>
        <dbReference type="ARBA" id="ARBA00022777"/>
    </source>
</evidence>
<keyword evidence="6" id="KW-0716">Sensory transduction</keyword>
<dbReference type="InterPro" id="IPR011102">
    <property type="entry name" value="Sig_transdc_His_kinase_HWE"/>
</dbReference>
<proteinExistence type="predicted"/>
<evidence type="ECO:0000256" key="13">
    <source>
        <dbReference type="ARBA" id="ARBA00022840"/>
    </source>
</evidence>
<evidence type="ECO:0000256" key="5">
    <source>
        <dbReference type="ARBA" id="ARBA00022553"/>
    </source>
</evidence>
<evidence type="ECO:0000256" key="1">
    <source>
        <dbReference type="ARBA" id="ARBA00000085"/>
    </source>
</evidence>
<feature type="domain" description="PAC" evidence="24">
    <location>
        <begin position="428"/>
        <end position="479"/>
    </location>
</feature>
<keyword evidence="11" id="KW-0547">Nucleotide-binding</keyword>
<dbReference type="InterPro" id="IPR035965">
    <property type="entry name" value="PAS-like_dom_sf"/>
</dbReference>
<keyword evidence="4" id="KW-0600">Photoreceptor protein</keyword>
<dbReference type="GO" id="GO:0016020">
    <property type="term" value="C:membrane"/>
    <property type="evidence" value="ECO:0007669"/>
    <property type="project" value="UniProtKB-SubCell"/>
</dbReference>
<dbReference type="PROSITE" id="PS50112">
    <property type="entry name" value="PAS"/>
    <property type="match status" value="2"/>
</dbReference>
<keyword evidence="7" id="KW-0285">Flavoprotein</keyword>
<dbReference type="GO" id="GO:0009881">
    <property type="term" value="F:photoreceptor activity"/>
    <property type="evidence" value="ECO:0007669"/>
    <property type="project" value="UniProtKB-KW"/>
</dbReference>
<dbReference type="Gene3D" id="6.10.340.10">
    <property type="match status" value="1"/>
</dbReference>
<dbReference type="PROSITE" id="PS50110">
    <property type="entry name" value="RESPONSE_REGULATORY"/>
    <property type="match status" value="1"/>
</dbReference>
<keyword evidence="14" id="KW-0157">Chromophore</keyword>
<dbReference type="PANTHER" id="PTHR41523">
    <property type="entry name" value="TWO-COMPONENT SYSTEM SENSOR PROTEIN"/>
    <property type="match status" value="1"/>
</dbReference>
<evidence type="ECO:0000256" key="3">
    <source>
        <dbReference type="ARBA" id="ARBA00012438"/>
    </source>
</evidence>
<evidence type="ECO:0000256" key="2">
    <source>
        <dbReference type="ARBA" id="ARBA00004370"/>
    </source>
</evidence>
<keyword evidence="8" id="KW-0288">FMN</keyword>
<comment type="caution">
    <text evidence="26">The sequence shown here is derived from an EMBL/GenBank/DDBJ whole genome shotgun (WGS) entry which is preliminary data.</text>
</comment>
<comment type="catalytic activity">
    <reaction evidence="1">
        <text>ATP + protein L-histidine = ADP + protein N-phospho-L-histidine.</text>
        <dbReference type="EC" id="2.7.13.3"/>
    </reaction>
</comment>
<evidence type="ECO:0000256" key="14">
    <source>
        <dbReference type="ARBA" id="ARBA00022991"/>
    </source>
</evidence>
<evidence type="ECO:0000256" key="9">
    <source>
        <dbReference type="ARBA" id="ARBA00022679"/>
    </source>
</evidence>
<evidence type="ECO:0000313" key="27">
    <source>
        <dbReference type="Proteomes" id="UP000321523"/>
    </source>
</evidence>
<protein>
    <recommendedName>
        <fullName evidence="19">Sensor protein FixL</fullName>
        <ecNumber evidence="3">2.7.13.3</ecNumber>
    </recommendedName>
</protein>
<dbReference type="InterPro" id="IPR013767">
    <property type="entry name" value="PAS_fold"/>
</dbReference>
<sequence length="943" mass="101230">MLLIIGAALVPISALQAWSTFELERQQVSATESDALRLLALIEDQQAATIAGVRQVLAVLRQTKVIVERDWPGCQDLLSRTRDELPDYLSVYVTDDRGINVCAAEPRAVGLDSSRREHIAAALAGKPFATGSRIITRASGKSALPLALPIRDGTTGAVTGTVAALLDTGSLDTALAAKPLPSGATLTVADRTGTIIARTPDRTGLLGTRLPDSFEMLAFQRSTGVRRMVDLDGATRLIAFSPPDAGATELFIALGLDQTSAAAALRDTRSHAMVLLVTVAAGTALSVLWMGHLYVRIPAASLSDSARRWRAGELGARAEVRSSAVEFARLAADFNAMADALDLRERALRSTSEQHRAVFETAVDAIVVIDETGIIQSLNPATEKTFGYAAGELLGSNVRILMGAEHRAFHNAYIRNYLETGVRRIIGIGRTVEGRRNDGTLFPLELSIAEWRDQSGRRFFTGIMRDISARVAAERQAEDERSRLRRIVDGAPFPVMVHAETGEILHISGTWLDLTGYARDELVRVADWAERAYGRDVSKHAAVLSDIERLYQLDRALDEGEHVVRTASGVRRTWAFRSAPVGRDAAGRRLVVTMAADVTERRDGEERVRLLMREVDHRAKNALMVVQSIVQMSRSEDPAEFSRAVEGRIQAMARAHSLLATSGWSGTDLHRLLLEELLVYTGEERISLSGPPVSIRPEATQAVSLSLHELATNAVKHGALSSAAGQVEVIWSPPEVGGTLCLWWQESDGPAVPGEPEHSGFGTVLLRQVIEGQLGGTIDMHWDDPGLACLISLPDDTWQASGVSETAALRPSSAQPVPPSERTEASGQRVLVVEDEALTALALQSLLESAGYAVLGPVGRVEDALDLLRSGPPDAAVLDVNLFGATVDPVAFALEAMGVPFLFCTGYQGGGTAGAHHSKAPMLGKPVNANTLLAAVDDLIVRA</sequence>
<dbReference type="EC" id="2.7.13.3" evidence="3"/>